<protein>
    <submittedName>
        <fullName evidence="3">Putative fibronectin domain-containing lipoprotein</fullName>
    </submittedName>
</protein>
<dbReference type="PANTHER" id="PTHR46957">
    <property type="entry name" value="CYTOKINE RECEPTOR"/>
    <property type="match status" value="1"/>
</dbReference>
<accession>F8KTG8</accession>
<reference evidence="3 4" key="1">
    <citation type="journal article" date="2011" name="J. Bacteriol.">
        <title>Genome sequence of Helicobacter bizzozeronii strain CIII-1, an isolate from human gastric mucosa.</title>
        <authorList>
            <person name="Schott T."/>
            <person name="Rossi M."/>
            <person name="Hanninen M.L."/>
        </authorList>
    </citation>
    <scope>NUCLEOTIDE SEQUENCE [LARGE SCALE GENOMIC DNA]</scope>
    <source>
        <strain evidence="3 4">CIII-1</strain>
    </source>
</reference>
<evidence type="ECO:0000313" key="3">
    <source>
        <dbReference type="EMBL" id="CCB80125.1"/>
    </source>
</evidence>
<feature type="chain" id="PRO_5003373936" evidence="1">
    <location>
        <begin position="20"/>
        <end position="415"/>
    </location>
</feature>
<dbReference type="PROSITE" id="PS51257">
    <property type="entry name" value="PROKAR_LIPOPROTEIN"/>
    <property type="match status" value="1"/>
</dbReference>
<dbReference type="AlphaFoldDB" id="F8KTG8"/>
<dbReference type="InterPro" id="IPR036116">
    <property type="entry name" value="FN3_sf"/>
</dbReference>
<name>F8KTG8_HELBC</name>
<gene>
    <name evidence="3" type="ordered locus">HBZC1_11390</name>
</gene>
<feature type="domain" description="Fibronectin type-III" evidence="2">
    <location>
        <begin position="39"/>
        <end position="135"/>
    </location>
</feature>
<dbReference type="SMART" id="SM00060">
    <property type="entry name" value="FN3"/>
    <property type="match status" value="4"/>
</dbReference>
<dbReference type="Gene3D" id="2.60.40.10">
    <property type="entry name" value="Immunoglobulins"/>
    <property type="match status" value="4"/>
</dbReference>
<proteinExistence type="predicted"/>
<dbReference type="SUPFAM" id="SSF49265">
    <property type="entry name" value="Fibronectin type III"/>
    <property type="match status" value="2"/>
</dbReference>
<evidence type="ECO:0000259" key="2">
    <source>
        <dbReference type="PROSITE" id="PS50853"/>
    </source>
</evidence>
<dbReference type="EMBL" id="FR871757">
    <property type="protein sequence ID" value="CCB80125.1"/>
    <property type="molecule type" value="Genomic_DNA"/>
</dbReference>
<dbReference type="GO" id="GO:0016020">
    <property type="term" value="C:membrane"/>
    <property type="evidence" value="ECO:0007669"/>
    <property type="project" value="UniProtKB-SubCell"/>
</dbReference>
<dbReference type="KEGG" id="hbi:HBZC1_11390"/>
<dbReference type="STRING" id="1002804.HBZC1_11390"/>
<feature type="signal peptide" evidence="1">
    <location>
        <begin position="1"/>
        <end position="19"/>
    </location>
</feature>
<keyword evidence="3" id="KW-0449">Lipoprotein</keyword>
<organism evidence="3 4">
    <name type="scientific">Helicobacter bizzozeronii (strain CIII-1)</name>
    <dbReference type="NCBI Taxonomy" id="1002804"/>
    <lineage>
        <taxon>Bacteria</taxon>
        <taxon>Pseudomonadati</taxon>
        <taxon>Campylobacterota</taxon>
        <taxon>Epsilonproteobacteria</taxon>
        <taxon>Campylobacterales</taxon>
        <taxon>Helicobacteraceae</taxon>
        <taxon>Helicobacter</taxon>
    </lineage>
</organism>
<dbReference type="InterPro" id="IPR050713">
    <property type="entry name" value="RTP_Phos/Ushers"/>
</dbReference>
<dbReference type="HOGENOM" id="CLU_680919_0_0_7"/>
<evidence type="ECO:0000256" key="1">
    <source>
        <dbReference type="SAM" id="SignalP"/>
    </source>
</evidence>
<dbReference type="eggNOG" id="COG4733">
    <property type="taxonomic scope" value="Bacteria"/>
</dbReference>
<dbReference type="PANTHER" id="PTHR46957:SF3">
    <property type="entry name" value="CYTOKINE RECEPTOR"/>
    <property type="match status" value="1"/>
</dbReference>
<sequence length="415" mass="46380">MGWKAVFVACLAVLLVSCAPTRKNSVLSFFGKKEETLNPNLPVVQGIKTIDDVQSVGFEWQPVSNPGLIDGFVLYRMQADQSFKRVAIVRNPLATHYYDDGLTPQTQYYYQIATIGKNGGISRASETISVRTSFINPVESVFASHVEPKEIKVFWSPHPNPSIDKYIIQREGSDGKFSNIGVVKNRLYVEYFDKDLPDGSTYRYRVIAESFEGAKSLPSAVVTGRTKEPPVGVTGVQASNNLTRKIQLTWTPSNQKDVVSYRIYAANRMDERFKNIAETNDTSYLDNVDADGVQRFYKVVAVDKYNLESMMPATAVQGMTLPRPATPIITKGTIEDGQAIIEWQPIQDGRVKGYAVYRFDGNSSSKPLRFGDLSKTRFVDNNMVSGQKYRYQVVSVDGAGLESNPSKEVELRLDR</sequence>
<dbReference type="InterPro" id="IPR013783">
    <property type="entry name" value="Ig-like_fold"/>
</dbReference>
<feature type="domain" description="Fibronectin type-III" evidence="2">
    <location>
        <begin position="137"/>
        <end position="229"/>
    </location>
</feature>
<dbReference type="Proteomes" id="UP000008387">
    <property type="component" value="Chromosome"/>
</dbReference>
<keyword evidence="1" id="KW-0732">Signal</keyword>
<dbReference type="PROSITE" id="PS50853">
    <property type="entry name" value="FN3"/>
    <property type="match status" value="3"/>
</dbReference>
<dbReference type="RefSeq" id="WP_013890554.1">
    <property type="nucleotide sequence ID" value="NC_015674.1"/>
</dbReference>
<evidence type="ECO:0000313" key="4">
    <source>
        <dbReference type="Proteomes" id="UP000008387"/>
    </source>
</evidence>
<feature type="domain" description="Fibronectin type-III" evidence="2">
    <location>
        <begin position="323"/>
        <end position="415"/>
    </location>
</feature>
<dbReference type="InterPro" id="IPR003961">
    <property type="entry name" value="FN3_dom"/>
</dbReference>
<keyword evidence="4" id="KW-1185">Reference proteome</keyword>
<dbReference type="CDD" id="cd00063">
    <property type="entry name" value="FN3"/>
    <property type="match status" value="3"/>
</dbReference>